<comment type="pathway">
    <text evidence="1">Cell wall biogenesis; cell wall polysaccharide biosynthesis.</text>
</comment>
<dbReference type="InterPro" id="IPR045699">
    <property type="entry name" value="GlfT2_C"/>
</dbReference>
<evidence type="ECO:0000256" key="4">
    <source>
        <dbReference type="ARBA" id="ARBA00022679"/>
    </source>
</evidence>
<evidence type="ECO:0000256" key="3">
    <source>
        <dbReference type="ARBA" id="ARBA00022676"/>
    </source>
</evidence>
<dbReference type="PANTHER" id="PTHR43179">
    <property type="entry name" value="RHAMNOSYLTRANSFERASE WBBL"/>
    <property type="match status" value="1"/>
</dbReference>
<keyword evidence="4 7" id="KW-0808">Transferase</keyword>
<dbReference type="SUPFAM" id="SSF53448">
    <property type="entry name" value="Nucleotide-diphospho-sugar transferases"/>
    <property type="match status" value="1"/>
</dbReference>
<dbReference type="InterPro" id="IPR040492">
    <property type="entry name" value="GlfT2_N"/>
</dbReference>
<dbReference type="RefSeq" id="WP_337704716.1">
    <property type="nucleotide sequence ID" value="NZ_JBBEGM010000008.1"/>
</dbReference>
<dbReference type="Proteomes" id="UP001369736">
    <property type="component" value="Unassembled WGS sequence"/>
</dbReference>
<keyword evidence="3 7" id="KW-0328">Glycosyltransferase</keyword>
<dbReference type="EMBL" id="JBBEGM010000008">
    <property type="protein sequence ID" value="MEJ2863353.1"/>
    <property type="molecule type" value="Genomic_DNA"/>
</dbReference>
<name>A0ABU8M907_9PSEU</name>
<evidence type="ECO:0000259" key="5">
    <source>
        <dbReference type="Pfam" id="PF17994"/>
    </source>
</evidence>
<dbReference type="Pfam" id="PF17994">
    <property type="entry name" value="Glft2_N"/>
    <property type="match status" value="1"/>
</dbReference>
<feature type="domain" description="Galactofuranosyltransferase GlfT2 N-terminal" evidence="5">
    <location>
        <begin position="48"/>
        <end position="154"/>
    </location>
</feature>
<evidence type="ECO:0000313" key="8">
    <source>
        <dbReference type="Proteomes" id="UP001369736"/>
    </source>
</evidence>
<evidence type="ECO:0000256" key="1">
    <source>
        <dbReference type="ARBA" id="ARBA00004776"/>
    </source>
</evidence>
<keyword evidence="8" id="KW-1185">Reference proteome</keyword>
<dbReference type="InterPro" id="IPR029044">
    <property type="entry name" value="Nucleotide-diphossugar_trans"/>
</dbReference>
<reference evidence="7 8" key="1">
    <citation type="submission" date="2024-03" db="EMBL/GenBank/DDBJ databases">
        <title>Actinomycetospora sp. OC33-EN07, a novel actinomycete isolated from wild orchid (Aerides multiflora).</title>
        <authorList>
            <person name="Suriyachadkun C."/>
        </authorList>
    </citation>
    <scope>NUCLEOTIDE SEQUENCE [LARGE SCALE GENOMIC DNA]</scope>
    <source>
        <strain evidence="7 8">OC33-EN07</strain>
    </source>
</reference>
<gene>
    <name evidence="7" type="ORF">WCD58_19450</name>
</gene>
<dbReference type="Pfam" id="PF13641">
    <property type="entry name" value="Glyco_tranf_2_3"/>
    <property type="match status" value="1"/>
</dbReference>
<dbReference type="EC" id="2.4.-.-" evidence="7"/>
<proteinExistence type="inferred from homology"/>
<comment type="caution">
    <text evidence="7">The sequence shown here is derived from an EMBL/GenBank/DDBJ whole genome shotgun (WGS) entry which is preliminary data.</text>
</comment>
<evidence type="ECO:0000313" key="7">
    <source>
        <dbReference type="EMBL" id="MEJ2863353.1"/>
    </source>
</evidence>
<accession>A0ABU8M907</accession>
<evidence type="ECO:0000256" key="2">
    <source>
        <dbReference type="ARBA" id="ARBA00006739"/>
    </source>
</evidence>
<feature type="domain" description="Galactofuranosyltransferase-2 C-terminal" evidence="6">
    <location>
        <begin position="441"/>
        <end position="620"/>
    </location>
</feature>
<dbReference type="Pfam" id="PF19320">
    <property type="entry name" value="GlfT2_domain3"/>
    <property type="match status" value="1"/>
</dbReference>
<organism evidence="7 8">
    <name type="scientific">Actinomycetospora flava</name>
    <dbReference type="NCBI Taxonomy" id="3129232"/>
    <lineage>
        <taxon>Bacteria</taxon>
        <taxon>Bacillati</taxon>
        <taxon>Actinomycetota</taxon>
        <taxon>Actinomycetes</taxon>
        <taxon>Pseudonocardiales</taxon>
        <taxon>Pseudonocardiaceae</taxon>
        <taxon>Actinomycetospora</taxon>
    </lineage>
</organism>
<dbReference type="PANTHER" id="PTHR43179:SF12">
    <property type="entry name" value="GALACTOFURANOSYLTRANSFERASE GLFT2"/>
    <property type="match status" value="1"/>
</dbReference>
<comment type="similarity">
    <text evidence="2">Belongs to the glycosyltransferase 2 family.</text>
</comment>
<dbReference type="Gene3D" id="3.90.550.60">
    <property type="match status" value="1"/>
</dbReference>
<sequence length="628" mass="69883">MTDVETARTAEGTTRSGRAVVARGLYAGPTADTPDDMYVEIVRGRAERRRDRMRVGEFSHVSTNTYFGRFPASYWQRWATATEVRFEGRFRGRGRVMLRASDTNGVPRTLAVHDTEAEDLALSATLDRFLDGGGLWIEITTDDAEVELSDARWTVAAPATHRHASMVICTHNRPVDCLTTLRTVVEDQDALAVLDRVLVVDQGSDRVEDQPGYAAVAEELGDRLRYITQSNLGGAGGFTRGLYELVERGTDPDTDVLLMDDDVRCEPEVVVRLTAFARHTAVPTIVGAQMLNLLHPTQVIAGAECADFIELACGRRPEGAVGESDVTGYFPDGTKNVQDRRVDADYNGWWACLIPAEVTRAIGYPLPFFFQWDDVEYGYRARAHGYPTVTLPGAGLWHADFQWKDWDDWRRYFNHRNAMITAALHSDFPVRAIGRTLYDHLVRYVLAMNYGLAATLIKAVDDFLAGPDVLADGGVSAAFSIQEERRRYTETTLHGVHDVPGLASVEMPIARAGFEPSRPGLVKLKRAVQQATGRVPRHGGLIGAGEAHWWHVSLFDRVAVVDAGENGVRLRRRDAEHLRDLTRESARVLWRFAREGSAAAERWRAARPALTTAESWGRFFGLDDADSR</sequence>
<dbReference type="GO" id="GO:0016757">
    <property type="term" value="F:glycosyltransferase activity"/>
    <property type="evidence" value="ECO:0007669"/>
    <property type="project" value="UniProtKB-KW"/>
</dbReference>
<evidence type="ECO:0000259" key="6">
    <source>
        <dbReference type="Pfam" id="PF19320"/>
    </source>
</evidence>
<protein>
    <submittedName>
        <fullName evidence="7">Glycosyltransferase</fullName>
        <ecNumber evidence="7">2.4.-.-</ecNumber>
    </submittedName>
</protein>